<dbReference type="InterPro" id="IPR003658">
    <property type="entry name" value="Anti-sigma_ant"/>
</dbReference>
<sequence>MFNYETVKLEDKVVVKLEGDLDIEVTEIMEDEIATQLEGHGGVELDFSGVSFVDSSGIGLLISLVGSLKEKGAIIHITNLQEDVKLIFEMLQMTDILGSDVFV</sequence>
<dbReference type="Proteomes" id="UP001527099">
    <property type="component" value="Unassembled WGS sequence"/>
</dbReference>
<organism evidence="4 5">
    <name type="scientific">Paenibacillus alginolyticus</name>
    <dbReference type="NCBI Taxonomy" id="59839"/>
    <lineage>
        <taxon>Bacteria</taxon>
        <taxon>Bacillati</taxon>
        <taxon>Bacillota</taxon>
        <taxon>Bacilli</taxon>
        <taxon>Bacillales</taxon>
        <taxon>Paenibacillaceae</taxon>
        <taxon>Paenibacillus</taxon>
    </lineage>
</organism>
<comment type="caution">
    <text evidence="4">The sequence shown here is derived from an EMBL/GenBank/DDBJ whole genome shotgun (WGS) entry which is preliminary data.</text>
</comment>
<name>A0ABT4G9U2_9BACL</name>
<accession>A0ABT4G9U2</accession>
<dbReference type="SUPFAM" id="SSF52091">
    <property type="entry name" value="SpoIIaa-like"/>
    <property type="match status" value="1"/>
</dbReference>
<dbReference type="PANTHER" id="PTHR33495:SF2">
    <property type="entry name" value="ANTI-SIGMA FACTOR ANTAGONIST TM_1081-RELATED"/>
    <property type="match status" value="1"/>
</dbReference>
<keyword evidence="5" id="KW-1185">Reference proteome</keyword>
<dbReference type="InterPro" id="IPR036513">
    <property type="entry name" value="STAS_dom_sf"/>
</dbReference>
<dbReference type="PANTHER" id="PTHR33495">
    <property type="entry name" value="ANTI-SIGMA FACTOR ANTAGONIST TM_1081-RELATED-RELATED"/>
    <property type="match status" value="1"/>
</dbReference>
<evidence type="ECO:0000256" key="1">
    <source>
        <dbReference type="ARBA" id="ARBA00009013"/>
    </source>
</evidence>
<dbReference type="CDD" id="cd07043">
    <property type="entry name" value="STAS_anti-anti-sigma_factors"/>
    <property type="match status" value="1"/>
</dbReference>
<dbReference type="RefSeq" id="WP_029198722.1">
    <property type="nucleotide sequence ID" value="NZ_JAMDMW010000157.1"/>
</dbReference>
<gene>
    <name evidence="4" type="ORF">M5X19_08490</name>
</gene>
<dbReference type="Pfam" id="PF01740">
    <property type="entry name" value="STAS"/>
    <property type="match status" value="1"/>
</dbReference>
<dbReference type="EMBL" id="JAMDMX010000022">
    <property type="protein sequence ID" value="MCY9692933.1"/>
    <property type="molecule type" value="Genomic_DNA"/>
</dbReference>
<dbReference type="PROSITE" id="PS50801">
    <property type="entry name" value="STAS"/>
    <property type="match status" value="1"/>
</dbReference>
<evidence type="ECO:0000313" key="5">
    <source>
        <dbReference type="Proteomes" id="UP001527099"/>
    </source>
</evidence>
<dbReference type="InterPro" id="IPR002645">
    <property type="entry name" value="STAS_dom"/>
</dbReference>
<evidence type="ECO:0000256" key="2">
    <source>
        <dbReference type="RuleBase" id="RU003749"/>
    </source>
</evidence>
<proteinExistence type="inferred from homology"/>
<protein>
    <recommendedName>
        <fullName evidence="2">Anti-sigma factor antagonist</fullName>
    </recommendedName>
</protein>
<evidence type="ECO:0000259" key="3">
    <source>
        <dbReference type="PROSITE" id="PS50801"/>
    </source>
</evidence>
<evidence type="ECO:0000313" key="4">
    <source>
        <dbReference type="EMBL" id="MCY9692933.1"/>
    </source>
</evidence>
<dbReference type="Gene3D" id="3.30.750.24">
    <property type="entry name" value="STAS domain"/>
    <property type="match status" value="1"/>
</dbReference>
<reference evidence="4 5" key="1">
    <citation type="submission" date="2022-05" db="EMBL/GenBank/DDBJ databases">
        <title>Genome Sequencing of Bee-Associated Microbes.</title>
        <authorList>
            <person name="Dunlap C."/>
        </authorList>
    </citation>
    <scope>NUCLEOTIDE SEQUENCE [LARGE SCALE GENOMIC DNA]</scope>
    <source>
        <strain evidence="4 5">NRRL B-14421</strain>
    </source>
</reference>
<feature type="domain" description="STAS" evidence="3">
    <location>
        <begin position="2"/>
        <end position="103"/>
    </location>
</feature>
<comment type="similarity">
    <text evidence="1 2">Belongs to the anti-sigma-factor antagonist family.</text>
</comment>
<dbReference type="NCBIfam" id="TIGR00377">
    <property type="entry name" value="ant_ant_sig"/>
    <property type="match status" value="1"/>
</dbReference>